<keyword evidence="2" id="KW-0805">Transcription regulation</keyword>
<evidence type="ECO:0000256" key="4">
    <source>
        <dbReference type="ARBA" id="ARBA00023163"/>
    </source>
</evidence>
<dbReference type="CDD" id="cd17535">
    <property type="entry name" value="REC_NarL-like"/>
    <property type="match status" value="1"/>
</dbReference>
<accession>A0A9D1W9Q1</accession>
<dbReference type="SMART" id="SM00421">
    <property type="entry name" value="HTH_LUXR"/>
    <property type="match status" value="1"/>
</dbReference>
<dbReference type="SUPFAM" id="SSF52172">
    <property type="entry name" value="CheY-like"/>
    <property type="match status" value="1"/>
</dbReference>
<reference evidence="8" key="1">
    <citation type="journal article" date="2021" name="PeerJ">
        <title>Extensive microbial diversity within the chicken gut microbiome revealed by metagenomics and culture.</title>
        <authorList>
            <person name="Gilroy R."/>
            <person name="Ravi A."/>
            <person name="Getino M."/>
            <person name="Pursley I."/>
            <person name="Horton D.L."/>
            <person name="Alikhan N.F."/>
            <person name="Baker D."/>
            <person name="Gharbi K."/>
            <person name="Hall N."/>
            <person name="Watson M."/>
            <person name="Adriaenssens E.M."/>
            <person name="Foster-Nyarko E."/>
            <person name="Jarju S."/>
            <person name="Secka A."/>
            <person name="Antonio M."/>
            <person name="Oren A."/>
            <person name="Chaudhuri R.R."/>
            <person name="La Ragione R."/>
            <person name="Hildebrand F."/>
            <person name="Pallen M.J."/>
        </authorList>
    </citation>
    <scope>NUCLEOTIDE SEQUENCE</scope>
    <source>
        <strain evidence="8">1719</strain>
    </source>
</reference>
<dbReference type="Gene3D" id="3.40.50.2300">
    <property type="match status" value="1"/>
</dbReference>
<dbReference type="PRINTS" id="PR00038">
    <property type="entry name" value="HTHLUXR"/>
</dbReference>
<reference evidence="8" key="2">
    <citation type="submission" date="2021-04" db="EMBL/GenBank/DDBJ databases">
        <authorList>
            <person name="Gilroy R."/>
        </authorList>
    </citation>
    <scope>NUCLEOTIDE SEQUENCE</scope>
    <source>
        <strain evidence="8">1719</strain>
    </source>
</reference>
<dbReference type="GO" id="GO:0006355">
    <property type="term" value="P:regulation of DNA-templated transcription"/>
    <property type="evidence" value="ECO:0007669"/>
    <property type="project" value="InterPro"/>
</dbReference>
<dbReference type="InterPro" id="IPR011006">
    <property type="entry name" value="CheY-like_superfamily"/>
</dbReference>
<keyword evidence="3" id="KW-0238">DNA-binding</keyword>
<evidence type="ECO:0000256" key="1">
    <source>
        <dbReference type="ARBA" id="ARBA00022553"/>
    </source>
</evidence>
<dbReference type="InterPro" id="IPR001789">
    <property type="entry name" value="Sig_transdc_resp-reg_receiver"/>
</dbReference>
<dbReference type="Pfam" id="PF00196">
    <property type="entry name" value="GerE"/>
    <property type="match status" value="1"/>
</dbReference>
<dbReference type="PROSITE" id="PS00622">
    <property type="entry name" value="HTH_LUXR_1"/>
    <property type="match status" value="1"/>
</dbReference>
<feature type="domain" description="HTH luxR-type" evidence="6">
    <location>
        <begin position="146"/>
        <end position="211"/>
    </location>
</feature>
<dbReference type="AlphaFoldDB" id="A0A9D1W9Q1"/>
<evidence type="ECO:0000256" key="3">
    <source>
        <dbReference type="ARBA" id="ARBA00023125"/>
    </source>
</evidence>
<dbReference type="GO" id="GO:0000160">
    <property type="term" value="P:phosphorelay signal transduction system"/>
    <property type="evidence" value="ECO:0007669"/>
    <property type="project" value="InterPro"/>
</dbReference>
<dbReference type="EMBL" id="DXEZ01000140">
    <property type="protein sequence ID" value="HIX54362.1"/>
    <property type="molecule type" value="Genomic_DNA"/>
</dbReference>
<feature type="modified residue" description="4-aspartylphosphate" evidence="5">
    <location>
        <position position="54"/>
    </location>
</feature>
<dbReference type="Pfam" id="PF00072">
    <property type="entry name" value="Response_reg"/>
    <property type="match status" value="1"/>
</dbReference>
<dbReference type="InterPro" id="IPR039420">
    <property type="entry name" value="WalR-like"/>
</dbReference>
<proteinExistence type="predicted"/>
<name>A0A9D1W9Q1_9SPHI</name>
<gene>
    <name evidence="8" type="ORF">H9853_05000</name>
</gene>
<dbReference type="SUPFAM" id="SSF46894">
    <property type="entry name" value="C-terminal effector domain of the bipartite response regulators"/>
    <property type="match status" value="1"/>
</dbReference>
<dbReference type="SMART" id="SM00448">
    <property type="entry name" value="REC"/>
    <property type="match status" value="1"/>
</dbReference>
<evidence type="ECO:0000256" key="5">
    <source>
        <dbReference type="PROSITE-ProRule" id="PRU00169"/>
    </source>
</evidence>
<dbReference type="CDD" id="cd06170">
    <property type="entry name" value="LuxR_C_like"/>
    <property type="match status" value="1"/>
</dbReference>
<feature type="domain" description="Response regulatory" evidence="7">
    <location>
        <begin position="3"/>
        <end position="119"/>
    </location>
</feature>
<dbReference type="PROSITE" id="PS50043">
    <property type="entry name" value="HTH_LUXR_2"/>
    <property type="match status" value="1"/>
</dbReference>
<evidence type="ECO:0000256" key="2">
    <source>
        <dbReference type="ARBA" id="ARBA00023015"/>
    </source>
</evidence>
<dbReference type="GO" id="GO:0003677">
    <property type="term" value="F:DNA binding"/>
    <property type="evidence" value="ECO:0007669"/>
    <property type="project" value="UniProtKB-KW"/>
</dbReference>
<keyword evidence="4" id="KW-0804">Transcription</keyword>
<dbReference type="PANTHER" id="PTHR43214">
    <property type="entry name" value="TWO-COMPONENT RESPONSE REGULATOR"/>
    <property type="match status" value="1"/>
</dbReference>
<evidence type="ECO:0000259" key="6">
    <source>
        <dbReference type="PROSITE" id="PS50043"/>
    </source>
</evidence>
<dbReference type="InterPro" id="IPR058245">
    <property type="entry name" value="NreC/VraR/RcsB-like_REC"/>
</dbReference>
<dbReference type="InterPro" id="IPR000792">
    <property type="entry name" value="Tscrpt_reg_LuxR_C"/>
</dbReference>
<dbReference type="PROSITE" id="PS50110">
    <property type="entry name" value="RESPONSE_REGULATORY"/>
    <property type="match status" value="1"/>
</dbReference>
<evidence type="ECO:0000259" key="7">
    <source>
        <dbReference type="PROSITE" id="PS50110"/>
    </source>
</evidence>
<dbReference type="PANTHER" id="PTHR43214:SF41">
    <property type="entry name" value="NITRATE_NITRITE RESPONSE REGULATOR PROTEIN NARP"/>
    <property type="match status" value="1"/>
</dbReference>
<sequence>MKRVLLADDHSIVRLGASIIIKEVLKTEDIVHAESYDEAKRKIQEAQYDLLILDLNMPGGNNIRMVQEILNLQPEIKILVFSSYDEQIYALRYIEAGAMGYLNKSTSMLELRDALERLKEGKKYMSDSVRDQYIEILTKSKTEVNKKNPLLTLSDRETDVAKQLIKGYGVVDVAKAMDLNPSTVSTYKSRIFKKLNIKNIPDLIKIFSLNTDQQFLD</sequence>
<protein>
    <submittedName>
        <fullName evidence="8">Response regulator transcription factor</fullName>
    </submittedName>
</protein>
<keyword evidence="1 5" id="KW-0597">Phosphoprotein</keyword>
<dbReference type="Proteomes" id="UP000824156">
    <property type="component" value="Unassembled WGS sequence"/>
</dbReference>
<dbReference type="InterPro" id="IPR016032">
    <property type="entry name" value="Sig_transdc_resp-reg_C-effctor"/>
</dbReference>
<organism evidence="8 9">
    <name type="scientific">Candidatus Sphingobacterium stercoripullorum</name>
    <dbReference type="NCBI Taxonomy" id="2838759"/>
    <lineage>
        <taxon>Bacteria</taxon>
        <taxon>Pseudomonadati</taxon>
        <taxon>Bacteroidota</taxon>
        <taxon>Sphingobacteriia</taxon>
        <taxon>Sphingobacteriales</taxon>
        <taxon>Sphingobacteriaceae</taxon>
        <taxon>Sphingobacterium</taxon>
    </lineage>
</organism>
<evidence type="ECO:0000313" key="9">
    <source>
        <dbReference type="Proteomes" id="UP000824156"/>
    </source>
</evidence>
<comment type="caution">
    <text evidence="8">The sequence shown here is derived from an EMBL/GenBank/DDBJ whole genome shotgun (WGS) entry which is preliminary data.</text>
</comment>
<evidence type="ECO:0000313" key="8">
    <source>
        <dbReference type="EMBL" id="HIX54362.1"/>
    </source>
</evidence>